<accession>A0A6P0HFW7</accession>
<dbReference type="PANTHER" id="PTHR30143:SF0">
    <property type="entry name" value="2-KETO-4-PENTENOATE HYDRATASE"/>
    <property type="match status" value="1"/>
</dbReference>
<dbReference type="SUPFAM" id="SSF56529">
    <property type="entry name" value="FAH"/>
    <property type="match status" value="1"/>
</dbReference>
<dbReference type="Proteomes" id="UP000468687">
    <property type="component" value="Unassembled WGS sequence"/>
</dbReference>
<keyword evidence="2" id="KW-1185">Reference proteome</keyword>
<dbReference type="Gene3D" id="3.90.850.10">
    <property type="entry name" value="Fumarylacetoacetase-like, C-terminal domain"/>
    <property type="match status" value="1"/>
</dbReference>
<organism evidence="1 2">
    <name type="scientific">Nocardioides zeae</name>
    <dbReference type="NCBI Taxonomy" id="1457234"/>
    <lineage>
        <taxon>Bacteria</taxon>
        <taxon>Bacillati</taxon>
        <taxon>Actinomycetota</taxon>
        <taxon>Actinomycetes</taxon>
        <taxon>Propionibacteriales</taxon>
        <taxon>Nocardioidaceae</taxon>
        <taxon>Nocardioides</taxon>
    </lineage>
</organism>
<proteinExistence type="predicted"/>
<name>A0A6P0HFW7_9ACTN</name>
<comment type="caution">
    <text evidence="1">The sequence shown here is derived from an EMBL/GenBank/DDBJ whole genome shotgun (WGS) entry which is preliminary data.</text>
</comment>
<dbReference type="GO" id="GO:0008684">
    <property type="term" value="F:2-oxopent-4-enoate hydratase activity"/>
    <property type="evidence" value="ECO:0007669"/>
    <property type="project" value="TreeGrafter"/>
</dbReference>
<sequence>MRDVVSARDTAVELVCSRLDEAQRSATPVRPQEDWPQLSLDQAYAAQARLVDRRLQRGEQQVGLKLGFTSEAKMRQMGIDELIIGVLTDGMQVPDGGRVDLGTLVHPRVEPEVAFRFGRDLDLADAALQVADLQGALDGVAAGIEVIDSRYEGFSFDLPRVVADNTSAAAFTTGEWVDPDSVQIGELAVTLSIAGAVAAEGSTAAILGHPLSTLPHLLSLGRKLGLSVPAGSVVLAGAATAAVPLLAGDVVVRVAGLGEAHLTGVDGGEVAS</sequence>
<dbReference type="PANTHER" id="PTHR30143">
    <property type="entry name" value="ACID HYDRATASE"/>
    <property type="match status" value="1"/>
</dbReference>
<dbReference type="GO" id="GO:0005737">
    <property type="term" value="C:cytoplasm"/>
    <property type="evidence" value="ECO:0007669"/>
    <property type="project" value="TreeGrafter"/>
</dbReference>
<evidence type="ECO:0000313" key="1">
    <source>
        <dbReference type="EMBL" id="NEN77150.1"/>
    </source>
</evidence>
<dbReference type="InterPro" id="IPR050772">
    <property type="entry name" value="Hydratase-Decarb/MhpD_sf"/>
</dbReference>
<evidence type="ECO:0000313" key="2">
    <source>
        <dbReference type="Proteomes" id="UP000468687"/>
    </source>
</evidence>
<dbReference type="EMBL" id="JAAGXA010000001">
    <property type="protein sequence ID" value="NEN77150.1"/>
    <property type="molecule type" value="Genomic_DNA"/>
</dbReference>
<reference evidence="1 2" key="1">
    <citation type="journal article" date="2014" name="Int. J. Syst. Evol. Microbiol.">
        <title>Nocardioides zeae sp. nov., isolated from the stem of Zea mays.</title>
        <authorList>
            <person name="Glaeser S.P."/>
            <person name="McInroy J.A."/>
            <person name="Busse H.J."/>
            <person name="Kampfer P."/>
        </authorList>
    </citation>
    <scope>NUCLEOTIDE SEQUENCE [LARGE SCALE GENOMIC DNA]</scope>
    <source>
        <strain evidence="1 2">JCM 30728</strain>
    </source>
</reference>
<dbReference type="InterPro" id="IPR036663">
    <property type="entry name" value="Fumarylacetoacetase_C_sf"/>
</dbReference>
<gene>
    <name evidence="1" type="ORF">G3T38_02540</name>
</gene>
<dbReference type="AlphaFoldDB" id="A0A6P0HFW7"/>
<protein>
    <submittedName>
        <fullName evidence="1">4-oxalocrotonate decarboxylase</fullName>
    </submittedName>
</protein>